<dbReference type="SUPFAM" id="SSF56601">
    <property type="entry name" value="beta-lactamase/transpeptidase-like"/>
    <property type="match status" value="1"/>
</dbReference>
<evidence type="ECO:0000256" key="3">
    <source>
        <dbReference type="ARBA" id="ARBA00012865"/>
    </source>
</evidence>
<gene>
    <name evidence="9" type="primary">ampC</name>
    <name evidence="9" type="ORF">RB548_18040</name>
</gene>
<comment type="similarity">
    <text evidence="2 6">Belongs to the class-C beta-lactamase family.</text>
</comment>
<keyword evidence="10" id="KW-1185">Reference proteome</keyword>
<proteinExistence type="inferred from homology"/>
<dbReference type="PANTHER" id="PTHR46825:SF8">
    <property type="entry name" value="BETA-LACTAMASE-RELATED"/>
    <property type="match status" value="1"/>
</dbReference>
<dbReference type="EC" id="3.5.2.6" evidence="3 6"/>
<dbReference type="GO" id="GO:0008800">
    <property type="term" value="F:beta-lactamase activity"/>
    <property type="evidence" value="ECO:0007669"/>
    <property type="project" value="UniProtKB-EC"/>
</dbReference>
<dbReference type="Gene3D" id="3.40.710.10">
    <property type="entry name" value="DD-peptidase/beta-lactamase superfamily"/>
    <property type="match status" value="1"/>
</dbReference>
<evidence type="ECO:0000256" key="7">
    <source>
        <dbReference type="SAM" id="SignalP"/>
    </source>
</evidence>
<dbReference type="InterPro" id="IPR001466">
    <property type="entry name" value="Beta-lactam-related"/>
</dbReference>
<dbReference type="PROSITE" id="PS00336">
    <property type="entry name" value="BETA_LACTAMASE_C"/>
    <property type="match status" value="1"/>
</dbReference>
<keyword evidence="7" id="KW-0732">Signal</keyword>
<feature type="signal peptide" evidence="7">
    <location>
        <begin position="1"/>
        <end position="25"/>
    </location>
</feature>
<dbReference type="InterPro" id="IPR058136">
    <property type="entry name" value="AmpC"/>
</dbReference>
<keyword evidence="4 6" id="KW-0378">Hydrolase</keyword>
<dbReference type="InterPro" id="IPR050491">
    <property type="entry name" value="AmpC-like"/>
</dbReference>
<evidence type="ECO:0000256" key="6">
    <source>
        <dbReference type="RuleBase" id="RU361140"/>
    </source>
</evidence>
<comment type="catalytic activity">
    <reaction evidence="1 6">
        <text>a beta-lactam + H2O = a substituted beta-amino acid</text>
        <dbReference type="Rhea" id="RHEA:20401"/>
        <dbReference type="ChEBI" id="CHEBI:15377"/>
        <dbReference type="ChEBI" id="CHEBI:35627"/>
        <dbReference type="ChEBI" id="CHEBI:140347"/>
        <dbReference type="EC" id="3.5.2.6"/>
    </reaction>
</comment>
<evidence type="ECO:0000256" key="2">
    <source>
        <dbReference type="ARBA" id="ARBA00007840"/>
    </source>
</evidence>
<dbReference type="RefSeq" id="WP_331372587.1">
    <property type="nucleotide sequence ID" value="NZ_CP133148.1"/>
</dbReference>
<dbReference type="InterPro" id="IPR001586">
    <property type="entry name" value="Beta-lactam_class-C_AS"/>
</dbReference>
<dbReference type="Proteomes" id="UP001432360">
    <property type="component" value="Chromosome"/>
</dbReference>
<dbReference type="PANTHER" id="PTHR46825">
    <property type="entry name" value="D-ALANYL-D-ALANINE-CARBOXYPEPTIDASE/ENDOPEPTIDASE AMPH"/>
    <property type="match status" value="1"/>
</dbReference>
<accession>A0ABZ2B779</accession>
<organism evidence="9 10">
    <name type="scientific">Sinorhizobium chiapasense</name>
    <dbReference type="NCBI Taxonomy" id="501572"/>
    <lineage>
        <taxon>Bacteria</taxon>
        <taxon>Pseudomonadati</taxon>
        <taxon>Pseudomonadota</taxon>
        <taxon>Alphaproteobacteria</taxon>
        <taxon>Hyphomicrobiales</taxon>
        <taxon>Rhizobiaceae</taxon>
        <taxon>Sinorhizobium/Ensifer group</taxon>
        <taxon>Sinorhizobium</taxon>
    </lineage>
</organism>
<dbReference type="InterPro" id="IPR012338">
    <property type="entry name" value="Beta-lactam/transpept-like"/>
</dbReference>
<dbReference type="Pfam" id="PF00144">
    <property type="entry name" value="Beta-lactamase"/>
    <property type="match status" value="1"/>
</dbReference>
<evidence type="ECO:0000313" key="9">
    <source>
        <dbReference type="EMBL" id="WVT03361.1"/>
    </source>
</evidence>
<evidence type="ECO:0000313" key="10">
    <source>
        <dbReference type="Proteomes" id="UP001432360"/>
    </source>
</evidence>
<name>A0ABZ2B779_9HYPH</name>
<evidence type="ECO:0000256" key="1">
    <source>
        <dbReference type="ARBA" id="ARBA00001526"/>
    </source>
</evidence>
<sequence>MRSLRPTTLKVFAAASLFFNPLTHAAASDGRVALQRVVNEAIRPLMEQYDIPGMAVAVTVQGRKYVYNYGVASKESRQEVTDATLFEIGSISKTFAATLASYAEVRGALSFSDHASKYMPALAGSSFDRIKLLELGTYTAGGLPLQFPDSVADPKEMISYFRSWRPSYEPGTYRVYSNPSIGLFGHLAAESMGEPFDDLMEKKLFPELGLTQTFISVPEDHMGDYAYGYSKEGKPVRVNPGVLDSEAYGVKTTAADLLRFVEANIDASKLDEMLQRAIAATHVGHYKVGDMTQGLGWEMYAYPADLEQLLAGNSAELSFKPNKVAKLARRLPPRKDVLINKTGSTNGFGAYAAFVPAKGIGIVLLANRNYPIPARVTVAYRILAALDSELGTASAR</sequence>
<evidence type="ECO:0000256" key="4">
    <source>
        <dbReference type="ARBA" id="ARBA00022801"/>
    </source>
</evidence>
<protein>
    <recommendedName>
        <fullName evidence="3 6">Beta-lactamase</fullName>
        <ecNumber evidence="3 6">3.5.2.6</ecNumber>
    </recommendedName>
</protein>
<feature type="domain" description="Beta-lactamase-related" evidence="8">
    <location>
        <begin position="39"/>
        <end position="386"/>
    </location>
</feature>
<evidence type="ECO:0000259" key="8">
    <source>
        <dbReference type="Pfam" id="PF00144"/>
    </source>
</evidence>
<dbReference type="NCBIfam" id="NF033085">
    <property type="entry name" value="bla_class_C"/>
    <property type="match status" value="1"/>
</dbReference>
<dbReference type="EMBL" id="CP133148">
    <property type="protein sequence ID" value="WVT03361.1"/>
    <property type="molecule type" value="Genomic_DNA"/>
</dbReference>
<evidence type="ECO:0000256" key="5">
    <source>
        <dbReference type="ARBA" id="ARBA00023251"/>
    </source>
</evidence>
<feature type="chain" id="PRO_5045899221" description="Beta-lactamase" evidence="7">
    <location>
        <begin position="26"/>
        <end position="396"/>
    </location>
</feature>
<reference evidence="9" key="1">
    <citation type="submission" date="2023-08" db="EMBL/GenBank/DDBJ databases">
        <title>Complete genome sequence of Sinorhizobium chiapanecum ITTG S70 isolated from Acaciella angustissima nodules in Chiapas-Mexico.</title>
        <authorList>
            <person name="Rincon-Rosales R."/>
            <person name="Rogel M.A."/>
            <person name="Rincon-Medina C.I."/>
            <person name="Guerrero G."/>
            <person name="Manzano-Gomez L.A."/>
            <person name="Lopez-Lopez A."/>
            <person name="Rincon Molina F.A."/>
            <person name="Martinez-Romero E."/>
        </authorList>
    </citation>
    <scope>NUCLEOTIDE SEQUENCE</scope>
    <source>
        <strain evidence="9">ITTG S70</strain>
    </source>
</reference>
<keyword evidence="5 6" id="KW-0046">Antibiotic resistance</keyword>